<comment type="similarity">
    <text evidence="2">Belongs to the peptidase A1 family.</text>
</comment>
<dbReference type="EMBL" id="MTKT01004293">
    <property type="protein sequence ID" value="OWM72306.1"/>
    <property type="molecule type" value="Genomic_DNA"/>
</dbReference>
<dbReference type="Gene3D" id="2.40.70.10">
    <property type="entry name" value="Acid Proteases"/>
    <property type="match status" value="2"/>
</dbReference>
<evidence type="ECO:0000256" key="5">
    <source>
        <dbReference type="ARBA" id="ARBA00022645"/>
    </source>
</evidence>
<dbReference type="InterPro" id="IPR001461">
    <property type="entry name" value="Aspartic_peptidase_A1"/>
</dbReference>
<evidence type="ECO:0000256" key="13">
    <source>
        <dbReference type="PIRSR" id="PIRSR601461-1"/>
    </source>
</evidence>
<comment type="function">
    <text evidence="12">Probable carboxypeptidase.</text>
</comment>
<keyword evidence="6" id="KW-0645">Protease</keyword>
<dbReference type="InterPro" id="IPR021109">
    <property type="entry name" value="Peptidase_aspartic_dom_sf"/>
</dbReference>
<comment type="caution">
    <text evidence="15">The sequence shown here is derived from an EMBL/GenBank/DDBJ whole genome shotgun (WGS) entry which is preliminary data.</text>
</comment>
<evidence type="ECO:0000256" key="6">
    <source>
        <dbReference type="ARBA" id="ARBA00022670"/>
    </source>
</evidence>
<dbReference type="SUPFAM" id="SSF50630">
    <property type="entry name" value="Acid proteases"/>
    <property type="match status" value="1"/>
</dbReference>
<dbReference type="FunFam" id="3.40.50.1820:FF:000143">
    <property type="entry name" value="Carboxypeptidase"/>
    <property type="match status" value="1"/>
</dbReference>
<dbReference type="Pfam" id="PF14541">
    <property type="entry name" value="TAXi_C"/>
    <property type="match status" value="1"/>
</dbReference>
<dbReference type="InterPro" id="IPR032799">
    <property type="entry name" value="TAXi_C"/>
</dbReference>
<dbReference type="CDD" id="cd05476">
    <property type="entry name" value="pepsin_A_like_plant"/>
    <property type="match status" value="1"/>
</dbReference>
<dbReference type="Pfam" id="PF00450">
    <property type="entry name" value="Peptidase_S10"/>
    <property type="match status" value="2"/>
</dbReference>
<dbReference type="GO" id="GO:0004185">
    <property type="term" value="F:serine-type carboxypeptidase activity"/>
    <property type="evidence" value="ECO:0007669"/>
    <property type="project" value="InterPro"/>
</dbReference>
<evidence type="ECO:0000256" key="8">
    <source>
        <dbReference type="ARBA" id="ARBA00022750"/>
    </source>
</evidence>
<dbReference type="PANTHER" id="PTHR13683:SF768">
    <property type="entry name" value="EUKARYOTIC ASPARTYL PROTEASE FAMILY PROTEIN"/>
    <property type="match status" value="1"/>
</dbReference>
<keyword evidence="8" id="KW-0064">Aspartyl protease</keyword>
<dbReference type="InterPro" id="IPR001563">
    <property type="entry name" value="Peptidase_S10"/>
</dbReference>
<evidence type="ECO:0000256" key="1">
    <source>
        <dbReference type="ARBA" id="ARBA00004613"/>
    </source>
</evidence>
<name>A0A218WHZ8_PUNGR</name>
<dbReference type="SUPFAM" id="SSF53474">
    <property type="entry name" value="alpha/beta-Hydrolases"/>
    <property type="match status" value="1"/>
</dbReference>
<evidence type="ECO:0000256" key="9">
    <source>
        <dbReference type="ARBA" id="ARBA00022801"/>
    </source>
</evidence>
<evidence type="ECO:0000256" key="11">
    <source>
        <dbReference type="ARBA" id="ARBA00023180"/>
    </source>
</evidence>
<dbReference type="FunFam" id="2.40.70.10:FF:000028">
    <property type="entry name" value="Eukaryotic aspartyl protease family protein"/>
    <property type="match status" value="1"/>
</dbReference>
<sequence length="911" mass="99524">MDIGRWVAAALVLGVAAVASGNVVLEVQNKLKLPDRDSSLRAMRSHDVRRHGRLLSGYDLQLGGSGNPSETGLYFAKISIGTPPKDYFVQVDTGSDILWVNCADCVKCPVKSDLGIELTLYNVKESSSGDMVTCDQDFCTSTYNGPLPNCRPNLLCEYNVVYGDGSSTSGYFVKDSVHLDQVTGNLQTSSANGTVVFGCGSKQSGELGSSSEALDGILGFGQANSSIISQLASSGKVKRKFAHCLDGKKGGGIFAIGDVVQPTVKTTPLVPNQPHYNVIMKAVEVGGDVLQLPTDVFETGEQKGTIIDSGTTLAYLPEEVYNPMLKKILAQRPHLSLHTVEDQFTCFQYSGSVDDGFPEVTFHFEDSVTLTVYPHEYLFQIREDAWCFGWMSSGAQSKDGRDMTLLGDLVLSNKLVLYDLEKQAIGWTEYNCSSSIKVKDGSTGATYSVGAYDIGKTAIAIFSFPNHGVTGLCPMPDAAGSKFPILARTFVRPYYATTFGEGVKSHGYVEVDGKNLFYYLVVSERSPPQDPVVLWLNGGPGCSSFDGFIYEHGPFNFEVGKSEKALPKLHLNGYSWSKVSNIIYLESPCGVGLSYSSDTGKYVTGDLDTASTTHAFLLKWFKLFPEFINNPFYIAGESYAGIYVPTLAAELAKGTKRGVKPINFKGYMVGNGVTDEKFDGTALVPFAHGMALISDDIFNEVYNSCGVLYYNNNSETCYASLEKVSQAIAGLNIYDILEPCYHYPGSAKKEDANESTSLPLSFQMLGGTERPLAVRKRMFGRAWPLWATVKDGPVPLWPQLAEKYHVACINDDVATTWLNNAEVREAIHAAPVSRISLASNEARFDHIDSGDHDMCVPYTGSEAWTRSLGYLQEYDNKLTFLTIKGAGHTVPEYKPSEALDFYTRWLDRKPI</sequence>
<keyword evidence="5" id="KW-0121">Carboxypeptidase</keyword>
<feature type="active site" evidence="13">
    <location>
        <position position="308"/>
    </location>
</feature>
<dbReference type="PANTHER" id="PTHR13683">
    <property type="entry name" value="ASPARTYL PROTEASES"/>
    <property type="match status" value="1"/>
</dbReference>
<dbReference type="PROSITE" id="PS00131">
    <property type="entry name" value="CARBOXYPEPT_SER_SER"/>
    <property type="match status" value="1"/>
</dbReference>
<dbReference type="AlphaFoldDB" id="A0A218WHZ8"/>
<gene>
    <name evidence="15" type="ORF">CDL15_Pgr018191</name>
</gene>
<dbReference type="Gene3D" id="3.40.50.1820">
    <property type="entry name" value="alpha/beta hydrolase"/>
    <property type="match status" value="1"/>
</dbReference>
<dbReference type="GO" id="GO:0006508">
    <property type="term" value="P:proteolysis"/>
    <property type="evidence" value="ECO:0007669"/>
    <property type="project" value="UniProtKB-KW"/>
</dbReference>
<dbReference type="Pfam" id="PF14543">
    <property type="entry name" value="TAXi_N"/>
    <property type="match status" value="1"/>
</dbReference>
<dbReference type="PROSITE" id="PS00560">
    <property type="entry name" value="CARBOXYPEPT_SER_HIS"/>
    <property type="match status" value="1"/>
</dbReference>
<keyword evidence="4" id="KW-0964">Secreted</keyword>
<protein>
    <recommendedName>
        <fullName evidence="14">Peptidase A1 domain-containing protein</fullName>
    </recommendedName>
</protein>
<accession>A0A218WHZ8</accession>
<evidence type="ECO:0000313" key="16">
    <source>
        <dbReference type="Proteomes" id="UP000197138"/>
    </source>
</evidence>
<evidence type="ECO:0000259" key="14">
    <source>
        <dbReference type="PROSITE" id="PS51767"/>
    </source>
</evidence>
<dbReference type="InterPro" id="IPR032861">
    <property type="entry name" value="TAXi_N"/>
</dbReference>
<feature type="active site" evidence="13">
    <location>
        <position position="92"/>
    </location>
</feature>
<dbReference type="GO" id="GO:0005576">
    <property type="term" value="C:extracellular region"/>
    <property type="evidence" value="ECO:0007669"/>
    <property type="project" value="UniProtKB-SubCell"/>
</dbReference>
<evidence type="ECO:0000313" key="15">
    <source>
        <dbReference type="EMBL" id="OWM72306.1"/>
    </source>
</evidence>
<dbReference type="InterPro" id="IPR018202">
    <property type="entry name" value="Ser_caboxypep_ser_AS"/>
</dbReference>
<dbReference type="InterPro" id="IPR029058">
    <property type="entry name" value="AB_hydrolase_fold"/>
</dbReference>
<evidence type="ECO:0000256" key="7">
    <source>
        <dbReference type="ARBA" id="ARBA00022729"/>
    </source>
</evidence>
<comment type="subcellular location">
    <subcellularLocation>
        <location evidence="1">Secreted</location>
    </subcellularLocation>
</comment>
<evidence type="ECO:0000256" key="4">
    <source>
        <dbReference type="ARBA" id="ARBA00022525"/>
    </source>
</evidence>
<dbReference type="InterPro" id="IPR033121">
    <property type="entry name" value="PEPTIDASE_A1"/>
</dbReference>
<evidence type="ECO:0000256" key="10">
    <source>
        <dbReference type="ARBA" id="ARBA00023157"/>
    </source>
</evidence>
<keyword evidence="11" id="KW-0325">Glycoprotein</keyword>
<evidence type="ECO:0000256" key="12">
    <source>
        <dbReference type="ARBA" id="ARBA00037399"/>
    </source>
</evidence>
<dbReference type="GO" id="GO:0004190">
    <property type="term" value="F:aspartic-type endopeptidase activity"/>
    <property type="evidence" value="ECO:0007669"/>
    <property type="project" value="UniProtKB-KW"/>
</dbReference>
<proteinExistence type="inferred from homology"/>
<keyword evidence="10" id="KW-1015">Disulfide bond</keyword>
<keyword evidence="7" id="KW-0732">Signal</keyword>
<keyword evidence="9" id="KW-0378">Hydrolase</keyword>
<evidence type="ECO:0000256" key="2">
    <source>
        <dbReference type="ARBA" id="ARBA00007447"/>
    </source>
</evidence>
<evidence type="ECO:0000256" key="3">
    <source>
        <dbReference type="ARBA" id="ARBA00009431"/>
    </source>
</evidence>
<dbReference type="Proteomes" id="UP000197138">
    <property type="component" value="Unassembled WGS sequence"/>
</dbReference>
<dbReference type="PROSITE" id="PS51767">
    <property type="entry name" value="PEPTIDASE_A1"/>
    <property type="match status" value="1"/>
</dbReference>
<dbReference type="PRINTS" id="PR00724">
    <property type="entry name" value="CRBOXYPTASEC"/>
</dbReference>
<comment type="similarity">
    <text evidence="3">Belongs to the peptidase S10 family.</text>
</comment>
<reference evidence="16" key="1">
    <citation type="journal article" date="2017" name="Plant J.">
        <title>The pomegranate (Punica granatum L.) genome and the genomics of punicalagin biosynthesis.</title>
        <authorList>
            <person name="Qin G."/>
            <person name="Xu C."/>
            <person name="Ming R."/>
            <person name="Tang H."/>
            <person name="Guyot R."/>
            <person name="Kramer E.M."/>
            <person name="Hu Y."/>
            <person name="Yi X."/>
            <person name="Qi Y."/>
            <person name="Xu X."/>
            <person name="Gao Z."/>
            <person name="Pan H."/>
            <person name="Jian J."/>
            <person name="Tian Y."/>
            <person name="Yue Z."/>
            <person name="Xu Y."/>
        </authorList>
    </citation>
    <scope>NUCLEOTIDE SEQUENCE [LARGE SCALE GENOMIC DNA]</scope>
    <source>
        <strain evidence="16">cv. Dabenzi</strain>
    </source>
</reference>
<dbReference type="FunFam" id="2.40.70.10:FF:000056">
    <property type="entry name" value="Eukaryotic aspartyl protease family protein"/>
    <property type="match status" value="1"/>
</dbReference>
<dbReference type="InterPro" id="IPR034161">
    <property type="entry name" value="Pepsin-like_plant"/>
</dbReference>
<feature type="domain" description="Peptidase A1" evidence="14">
    <location>
        <begin position="74"/>
        <end position="428"/>
    </location>
</feature>
<organism evidence="15 16">
    <name type="scientific">Punica granatum</name>
    <name type="common">Pomegranate</name>
    <dbReference type="NCBI Taxonomy" id="22663"/>
    <lineage>
        <taxon>Eukaryota</taxon>
        <taxon>Viridiplantae</taxon>
        <taxon>Streptophyta</taxon>
        <taxon>Embryophyta</taxon>
        <taxon>Tracheophyta</taxon>
        <taxon>Spermatophyta</taxon>
        <taxon>Magnoliopsida</taxon>
        <taxon>eudicotyledons</taxon>
        <taxon>Gunneridae</taxon>
        <taxon>Pentapetalae</taxon>
        <taxon>rosids</taxon>
        <taxon>malvids</taxon>
        <taxon>Myrtales</taxon>
        <taxon>Lythraceae</taxon>
        <taxon>Punica</taxon>
    </lineage>
</organism>
<dbReference type="InterPro" id="IPR033124">
    <property type="entry name" value="Ser_caboxypep_his_AS"/>
</dbReference>